<keyword evidence="1" id="KW-0808">Transferase</keyword>
<dbReference type="STRING" id="520764.AN618_01240"/>
<feature type="domain" description="PTS EIIB type-2" evidence="7">
    <location>
        <begin position="394"/>
        <end position="485"/>
    </location>
</feature>
<dbReference type="Gene3D" id="1.10.1790.10">
    <property type="entry name" value="PRD domain"/>
    <property type="match status" value="2"/>
</dbReference>
<dbReference type="AlphaFoldDB" id="A0A140LE11"/>
<evidence type="ECO:0000256" key="4">
    <source>
        <dbReference type="ARBA" id="ARBA00023159"/>
    </source>
</evidence>
<name>A0A140LE11_9FIRM</name>
<dbReference type="GO" id="GO:0006355">
    <property type="term" value="P:regulation of DNA-templated transcription"/>
    <property type="evidence" value="ECO:0007669"/>
    <property type="project" value="InterPro"/>
</dbReference>
<dbReference type="Gene3D" id="3.40.930.10">
    <property type="entry name" value="Mannitol-specific EII, Chain A"/>
    <property type="match status" value="1"/>
</dbReference>
<accession>A0A140LE11</accession>
<evidence type="ECO:0000256" key="2">
    <source>
        <dbReference type="ARBA" id="ARBA00022737"/>
    </source>
</evidence>
<dbReference type="PATRIC" id="fig|520764.3.peg.130"/>
<dbReference type="InterPro" id="IPR036095">
    <property type="entry name" value="PTS_EIIB-like_sf"/>
</dbReference>
<feature type="domain" description="PRD" evidence="8">
    <location>
        <begin position="173"/>
        <end position="278"/>
    </location>
</feature>
<evidence type="ECO:0000259" key="7">
    <source>
        <dbReference type="PROSITE" id="PS51099"/>
    </source>
</evidence>
<evidence type="ECO:0000256" key="3">
    <source>
        <dbReference type="ARBA" id="ARBA00023015"/>
    </source>
</evidence>
<comment type="caution">
    <text evidence="9">The sequence shown here is derived from an EMBL/GenBank/DDBJ whole genome shotgun (WGS) entry which is preliminary data.</text>
</comment>
<dbReference type="GO" id="GO:0008982">
    <property type="term" value="F:protein-N(PI)-phosphohistidine-sugar phosphotransferase activity"/>
    <property type="evidence" value="ECO:0007669"/>
    <property type="project" value="InterPro"/>
</dbReference>
<evidence type="ECO:0000256" key="1">
    <source>
        <dbReference type="ARBA" id="ARBA00022679"/>
    </source>
</evidence>
<reference evidence="9 10" key="1">
    <citation type="submission" date="2015-12" db="EMBL/GenBank/DDBJ databases">
        <title>Draft genome sequnece of Fervidicola ferrireducens strain Y170.</title>
        <authorList>
            <person name="Patel B.K."/>
        </authorList>
    </citation>
    <scope>NUCLEOTIDE SEQUENCE [LARGE SCALE GENOMIC DNA]</scope>
    <source>
        <strain evidence="9 10">Y170</strain>
    </source>
</reference>
<keyword evidence="5" id="KW-0804">Transcription</keyword>
<evidence type="ECO:0000313" key="9">
    <source>
        <dbReference type="EMBL" id="KXG78786.1"/>
    </source>
</evidence>
<dbReference type="SUPFAM" id="SSF63520">
    <property type="entry name" value="PTS-regulatory domain, PRD"/>
    <property type="match status" value="2"/>
</dbReference>
<dbReference type="GO" id="GO:0009401">
    <property type="term" value="P:phosphoenolpyruvate-dependent sugar phosphotransferase system"/>
    <property type="evidence" value="ECO:0007669"/>
    <property type="project" value="InterPro"/>
</dbReference>
<dbReference type="InterPro" id="IPR011608">
    <property type="entry name" value="PRD"/>
</dbReference>
<dbReference type="InterPro" id="IPR007737">
    <property type="entry name" value="Mga_HTH"/>
</dbReference>
<dbReference type="EMBL" id="LOED01000001">
    <property type="protein sequence ID" value="KXG78786.1"/>
    <property type="molecule type" value="Genomic_DNA"/>
</dbReference>
<dbReference type="InterPro" id="IPR036390">
    <property type="entry name" value="WH_DNA-bd_sf"/>
</dbReference>
<dbReference type="SUPFAM" id="SSF55804">
    <property type="entry name" value="Phoshotransferase/anion transport protein"/>
    <property type="match status" value="1"/>
</dbReference>
<dbReference type="PROSITE" id="PS51372">
    <property type="entry name" value="PRD_2"/>
    <property type="match status" value="2"/>
</dbReference>
<keyword evidence="10" id="KW-1185">Reference proteome</keyword>
<keyword evidence="3" id="KW-0805">Transcription regulation</keyword>
<dbReference type="InterPro" id="IPR002178">
    <property type="entry name" value="PTS_EIIA_type-2_dom"/>
</dbReference>
<dbReference type="CDD" id="cd05568">
    <property type="entry name" value="PTS_IIB_bgl_like"/>
    <property type="match status" value="1"/>
</dbReference>
<dbReference type="InterPro" id="IPR013011">
    <property type="entry name" value="PTS_EIIB_2"/>
</dbReference>
<dbReference type="InParanoid" id="A0A140LE11"/>
<dbReference type="CDD" id="cd00211">
    <property type="entry name" value="PTS_IIA_fru"/>
    <property type="match status" value="1"/>
</dbReference>
<dbReference type="Proteomes" id="UP000070427">
    <property type="component" value="Unassembled WGS sequence"/>
</dbReference>
<keyword evidence="4" id="KW-0010">Activator</keyword>
<feature type="domain" description="PTS EIIA type-2" evidence="6">
    <location>
        <begin position="536"/>
        <end position="680"/>
    </location>
</feature>
<evidence type="ECO:0000256" key="5">
    <source>
        <dbReference type="ARBA" id="ARBA00023163"/>
    </source>
</evidence>
<evidence type="ECO:0000313" key="10">
    <source>
        <dbReference type="Proteomes" id="UP000070427"/>
    </source>
</evidence>
<evidence type="ECO:0000259" key="8">
    <source>
        <dbReference type="PROSITE" id="PS51372"/>
    </source>
</evidence>
<dbReference type="PROSITE" id="PS51099">
    <property type="entry name" value="PTS_EIIB_TYPE_2"/>
    <property type="match status" value="1"/>
</dbReference>
<gene>
    <name evidence="9" type="primary">mtlR_1</name>
    <name evidence="9" type="ORF">AN618_01240</name>
</gene>
<feature type="domain" description="PRD" evidence="8">
    <location>
        <begin position="282"/>
        <end position="389"/>
    </location>
</feature>
<dbReference type="PROSITE" id="PS51094">
    <property type="entry name" value="PTS_EIIA_TYPE_2"/>
    <property type="match status" value="1"/>
</dbReference>
<dbReference type="Pfam" id="PF05043">
    <property type="entry name" value="Mga"/>
    <property type="match status" value="1"/>
</dbReference>
<dbReference type="PANTHER" id="PTHR30185">
    <property type="entry name" value="CRYPTIC BETA-GLUCOSIDE BGL OPERON ANTITERMINATOR"/>
    <property type="match status" value="1"/>
</dbReference>
<dbReference type="SUPFAM" id="SSF52794">
    <property type="entry name" value="PTS system IIB component-like"/>
    <property type="match status" value="1"/>
</dbReference>
<dbReference type="Pfam" id="PF00359">
    <property type="entry name" value="PTS_EIIA_2"/>
    <property type="match status" value="1"/>
</dbReference>
<dbReference type="InterPro" id="IPR016152">
    <property type="entry name" value="PTrfase/Anion_transptr"/>
</dbReference>
<proteinExistence type="predicted"/>
<dbReference type="PANTHER" id="PTHR30185:SF18">
    <property type="entry name" value="TRANSCRIPTIONAL REGULATOR MTLR"/>
    <property type="match status" value="1"/>
</dbReference>
<dbReference type="InterPro" id="IPR036388">
    <property type="entry name" value="WH-like_DNA-bd_sf"/>
</dbReference>
<sequence length="680" mass="77808">MFQVSKRTVRYDLDAIDNFLKDNNLPQLLRKPKVGVKFDGTLEDEEKLFSLLDQVNFTNYVLSQKERINFIISELIQQKDYTNINYLADKLSVSRSTVVKDLRKVREWLRSHGLELSAVPRRGLKIAGEEKQLRRAAIELLTENLDIYRFLDVFKETMHFSRENLFDNYGAKLFKDIDIKYIEECLKIAEKELDIVFSDAAFSGFVVHLAMAIKRIKLGKDIVMPQEELESLKITKEFAVASNIAKMLEEHYRISIPIEEIGYIAIHLLGSTTARVKDIEDENWMEYQILVQQIISLVSNNMGVDLFQDKQLFDGLLEHLRPTVYRLRHDLSIKNPILDEIKLNYKELFEIVKVSLKPLEVYTQKSIPDEEVGYFVLHFGAALERLKSKDIAKPKILVVCGTGIGTAKLLSSRLQSIFDIDIVDAVSYRQAKEVLKEKKVDLIVSSIPVREEEMGLKVLVVNPLLKEGDIRRLKSYITTVKRQYDGENKVDEIIKVVEKYADIKEREKLKKDLMRLFKIPSIHSCERGDVQPVLKDVLVEDTIKLNVEAKDWEEAIRIGGELLVKKGYAMPSYIEAMINNVKKTGPYIVIAPGIAMPHARPEEGAKRVGMSLITLKNPVNFGNKDNDPVKIVVCLCAVDHSSHLKALAELVQLLGDKEKEKVKKISEAKEVKEVISLISQ</sequence>
<dbReference type="InterPro" id="IPR050661">
    <property type="entry name" value="BglG_antiterminators"/>
</dbReference>
<evidence type="ECO:0000259" key="6">
    <source>
        <dbReference type="PROSITE" id="PS51094"/>
    </source>
</evidence>
<protein>
    <submittedName>
        <fullName evidence="9">Transcriptional regulator MtlR</fullName>
    </submittedName>
</protein>
<dbReference type="InterPro" id="IPR036634">
    <property type="entry name" value="PRD_sf"/>
</dbReference>
<dbReference type="Pfam" id="PF00874">
    <property type="entry name" value="PRD"/>
    <property type="match status" value="2"/>
</dbReference>
<organism evidence="9 10">
    <name type="scientific">Fervidicola ferrireducens</name>
    <dbReference type="NCBI Taxonomy" id="520764"/>
    <lineage>
        <taxon>Bacteria</taxon>
        <taxon>Bacillati</taxon>
        <taxon>Bacillota</taxon>
        <taxon>Clostridia</taxon>
        <taxon>Thermosediminibacterales</taxon>
        <taxon>Thermosediminibacteraceae</taxon>
        <taxon>Fervidicola</taxon>
    </lineage>
</organism>
<dbReference type="SUPFAM" id="SSF46785">
    <property type="entry name" value="Winged helix' DNA-binding domain"/>
    <property type="match status" value="1"/>
</dbReference>
<keyword evidence="2" id="KW-0677">Repeat</keyword>
<dbReference type="Gene3D" id="1.10.10.10">
    <property type="entry name" value="Winged helix-like DNA-binding domain superfamily/Winged helix DNA-binding domain"/>
    <property type="match status" value="1"/>
</dbReference>
<dbReference type="Gene3D" id="3.40.50.2300">
    <property type="match status" value="1"/>
</dbReference>